<keyword evidence="2" id="KW-1185">Reference proteome</keyword>
<comment type="caution">
    <text evidence="1">The sequence shown here is derived from an EMBL/GenBank/DDBJ whole genome shotgun (WGS) entry which is preliminary data.</text>
</comment>
<evidence type="ECO:0000313" key="2">
    <source>
        <dbReference type="Proteomes" id="UP001301958"/>
    </source>
</evidence>
<reference evidence="1" key="1">
    <citation type="journal article" date="2023" name="Mol. Phylogenet. Evol.">
        <title>Genome-scale phylogeny and comparative genomics of the fungal order Sordariales.</title>
        <authorList>
            <person name="Hensen N."/>
            <person name="Bonometti L."/>
            <person name="Westerberg I."/>
            <person name="Brannstrom I.O."/>
            <person name="Guillou S."/>
            <person name="Cros-Aarteil S."/>
            <person name="Calhoun S."/>
            <person name="Haridas S."/>
            <person name="Kuo A."/>
            <person name="Mondo S."/>
            <person name="Pangilinan J."/>
            <person name="Riley R."/>
            <person name="LaButti K."/>
            <person name="Andreopoulos B."/>
            <person name="Lipzen A."/>
            <person name="Chen C."/>
            <person name="Yan M."/>
            <person name="Daum C."/>
            <person name="Ng V."/>
            <person name="Clum A."/>
            <person name="Steindorff A."/>
            <person name="Ohm R.A."/>
            <person name="Martin F."/>
            <person name="Silar P."/>
            <person name="Natvig D.O."/>
            <person name="Lalanne C."/>
            <person name="Gautier V."/>
            <person name="Ament-Velasquez S.L."/>
            <person name="Kruys A."/>
            <person name="Hutchinson M.I."/>
            <person name="Powell A.J."/>
            <person name="Barry K."/>
            <person name="Miller A.N."/>
            <person name="Grigoriev I.V."/>
            <person name="Debuchy R."/>
            <person name="Gladieux P."/>
            <person name="Hiltunen Thoren M."/>
            <person name="Johannesson H."/>
        </authorList>
    </citation>
    <scope>NUCLEOTIDE SEQUENCE</scope>
    <source>
        <strain evidence="1">CBS 990.96</strain>
    </source>
</reference>
<dbReference type="AlphaFoldDB" id="A0AAN6YPM6"/>
<proteinExistence type="predicted"/>
<dbReference type="EMBL" id="MU865528">
    <property type="protein sequence ID" value="KAK4221630.1"/>
    <property type="molecule type" value="Genomic_DNA"/>
</dbReference>
<accession>A0AAN6YPM6</accession>
<sequence length="101" mass="11709">MCKPIHKHFTCICPNRNEPSCPHHKYLRSHPEFIVADSGQLKDEKGWFYRMCEQGQSYTGWQPYCADWQHCIHYKLANKNSKTGGILLGREILCSHDSNSA</sequence>
<protein>
    <submittedName>
        <fullName evidence="1">Uncharacterized protein</fullName>
    </submittedName>
</protein>
<evidence type="ECO:0000313" key="1">
    <source>
        <dbReference type="EMBL" id="KAK4221630.1"/>
    </source>
</evidence>
<feature type="non-terminal residue" evidence="1">
    <location>
        <position position="101"/>
    </location>
</feature>
<name>A0AAN6YPM6_9PEZI</name>
<gene>
    <name evidence="1" type="ORF">QBC38DRAFT_328926</name>
</gene>
<organism evidence="1 2">
    <name type="scientific">Podospora fimiseda</name>
    <dbReference type="NCBI Taxonomy" id="252190"/>
    <lineage>
        <taxon>Eukaryota</taxon>
        <taxon>Fungi</taxon>
        <taxon>Dikarya</taxon>
        <taxon>Ascomycota</taxon>
        <taxon>Pezizomycotina</taxon>
        <taxon>Sordariomycetes</taxon>
        <taxon>Sordariomycetidae</taxon>
        <taxon>Sordariales</taxon>
        <taxon>Podosporaceae</taxon>
        <taxon>Podospora</taxon>
    </lineage>
</organism>
<reference evidence="1" key="2">
    <citation type="submission" date="2023-05" db="EMBL/GenBank/DDBJ databases">
        <authorList>
            <consortium name="Lawrence Berkeley National Laboratory"/>
            <person name="Steindorff A."/>
            <person name="Hensen N."/>
            <person name="Bonometti L."/>
            <person name="Westerberg I."/>
            <person name="Brannstrom I.O."/>
            <person name="Guillou S."/>
            <person name="Cros-Aarteil S."/>
            <person name="Calhoun S."/>
            <person name="Haridas S."/>
            <person name="Kuo A."/>
            <person name="Mondo S."/>
            <person name="Pangilinan J."/>
            <person name="Riley R."/>
            <person name="Labutti K."/>
            <person name="Andreopoulos B."/>
            <person name="Lipzen A."/>
            <person name="Chen C."/>
            <person name="Yanf M."/>
            <person name="Daum C."/>
            <person name="Ng V."/>
            <person name="Clum A."/>
            <person name="Ohm R."/>
            <person name="Martin F."/>
            <person name="Silar P."/>
            <person name="Natvig D."/>
            <person name="Lalanne C."/>
            <person name="Gautier V."/>
            <person name="Ament-Velasquez S.L."/>
            <person name="Kruys A."/>
            <person name="Hutchinson M.I."/>
            <person name="Powell A.J."/>
            <person name="Barry K."/>
            <person name="Miller A.N."/>
            <person name="Grigoriev I.V."/>
            <person name="Debuchy R."/>
            <person name="Gladieux P."/>
            <person name="Thoren M.H."/>
            <person name="Johannesson H."/>
        </authorList>
    </citation>
    <scope>NUCLEOTIDE SEQUENCE</scope>
    <source>
        <strain evidence="1">CBS 990.96</strain>
    </source>
</reference>
<dbReference type="Proteomes" id="UP001301958">
    <property type="component" value="Unassembled WGS sequence"/>
</dbReference>